<keyword evidence="1" id="KW-0812">Transmembrane</keyword>
<protein>
    <submittedName>
        <fullName evidence="2">Uncharacterized protein</fullName>
    </submittedName>
</protein>
<dbReference type="EMBL" id="JAWCUA010000007">
    <property type="protein sequence ID" value="MDU0113397.1"/>
    <property type="molecule type" value="Genomic_DNA"/>
</dbReference>
<feature type="transmembrane region" description="Helical" evidence="1">
    <location>
        <begin position="164"/>
        <end position="186"/>
    </location>
</feature>
<feature type="transmembrane region" description="Helical" evidence="1">
    <location>
        <begin position="97"/>
        <end position="117"/>
    </location>
</feature>
<dbReference type="Proteomes" id="UP001257914">
    <property type="component" value="Unassembled WGS sequence"/>
</dbReference>
<comment type="caution">
    <text evidence="2">The sequence shown here is derived from an EMBL/GenBank/DDBJ whole genome shotgun (WGS) entry which is preliminary data.</text>
</comment>
<accession>A0ABU3R1P2</accession>
<sequence length="273" mass="31540">MFKQVFSQKQSIHKQQNQLYRIIVFCLVLFSPVLLLLAPLPGYLIYQGTEHFFSHILGWLIITLIGIFEGYLFMSVWQKNELVFFKYLFGKDFNKNLLVSFFQSSFLLHLFIWAGYIKADVSVSNLLLTAAIYLYNACIFIVYLKYKLATKTELNITWPNTKIILHLFLNGNLTSIILLILGSLIFSTFLFNVEKADVILSIASLWLLLNVYLIAQVWRAHKVNLNQYSMFLTSISPKYMKTIKAVATVNWCVIFITVLTLNISIAALQLINH</sequence>
<feature type="transmembrane region" description="Helical" evidence="1">
    <location>
        <begin position="123"/>
        <end position="144"/>
    </location>
</feature>
<keyword evidence="3" id="KW-1185">Reference proteome</keyword>
<feature type="transmembrane region" description="Helical" evidence="1">
    <location>
        <begin position="248"/>
        <end position="271"/>
    </location>
</feature>
<feature type="transmembrane region" description="Helical" evidence="1">
    <location>
        <begin position="52"/>
        <end position="77"/>
    </location>
</feature>
<feature type="transmembrane region" description="Helical" evidence="1">
    <location>
        <begin position="20"/>
        <end position="46"/>
    </location>
</feature>
<reference evidence="2 3" key="1">
    <citation type="submission" date="2023-10" db="EMBL/GenBank/DDBJ databases">
        <title>Psychrosphaera aquimaarina strain SW33 isolated from seawater.</title>
        <authorList>
            <person name="Bayburt H."/>
            <person name="Kim J.M."/>
            <person name="Choi B.J."/>
            <person name="Jeon C.O."/>
        </authorList>
    </citation>
    <scope>NUCLEOTIDE SEQUENCE [LARGE SCALE GENOMIC DNA]</scope>
    <source>
        <strain evidence="2 3">KCTC 52743</strain>
    </source>
</reference>
<evidence type="ECO:0000313" key="3">
    <source>
        <dbReference type="Proteomes" id="UP001257914"/>
    </source>
</evidence>
<keyword evidence="1" id="KW-1133">Transmembrane helix</keyword>
<organism evidence="2 3">
    <name type="scientific">Psychrosphaera aquimarina</name>
    <dbReference type="NCBI Taxonomy" id="2044854"/>
    <lineage>
        <taxon>Bacteria</taxon>
        <taxon>Pseudomonadati</taxon>
        <taxon>Pseudomonadota</taxon>
        <taxon>Gammaproteobacteria</taxon>
        <taxon>Alteromonadales</taxon>
        <taxon>Pseudoalteromonadaceae</taxon>
        <taxon>Psychrosphaera</taxon>
    </lineage>
</organism>
<keyword evidence="1" id="KW-0472">Membrane</keyword>
<feature type="transmembrane region" description="Helical" evidence="1">
    <location>
        <begin position="198"/>
        <end position="218"/>
    </location>
</feature>
<evidence type="ECO:0000313" key="2">
    <source>
        <dbReference type="EMBL" id="MDU0113397.1"/>
    </source>
</evidence>
<gene>
    <name evidence="2" type="ORF">RT723_10395</name>
</gene>
<proteinExistence type="predicted"/>
<name>A0ABU3R1P2_9GAMM</name>
<dbReference type="RefSeq" id="WP_315947000.1">
    <property type="nucleotide sequence ID" value="NZ_JAWCUA010000007.1"/>
</dbReference>
<evidence type="ECO:0000256" key="1">
    <source>
        <dbReference type="SAM" id="Phobius"/>
    </source>
</evidence>